<dbReference type="Proteomes" id="UP000076842">
    <property type="component" value="Unassembled WGS sequence"/>
</dbReference>
<protein>
    <submittedName>
        <fullName evidence="2">Uncharacterized protein</fullName>
    </submittedName>
</protein>
<dbReference type="EMBL" id="KV423945">
    <property type="protein sequence ID" value="KZT58939.1"/>
    <property type="molecule type" value="Genomic_DNA"/>
</dbReference>
<feature type="compositionally biased region" description="Pro residues" evidence="1">
    <location>
        <begin position="52"/>
        <end position="62"/>
    </location>
</feature>
<keyword evidence="3" id="KW-1185">Reference proteome</keyword>
<dbReference type="OrthoDB" id="10307067at2759"/>
<sequence length="62" mass="7062">MLHNRARPQNRAPNFFVLALLPVLSFVAFAYISKQREKTHPASKRPTQNPSPLIPPPTRKSQ</sequence>
<accession>A0A165H743</accession>
<dbReference type="AlphaFoldDB" id="A0A165H743"/>
<proteinExistence type="predicted"/>
<organism evidence="2 3">
    <name type="scientific">Calocera cornea HHB12733</name>
    <dbReference type="NCBI Taxonomy" id="1353952"/>
    <lineage>
        <taxon>Eukaryota</taxon>
        <taxon>Fungi</taxon>
        <taxon>Dikarya</taxon>
        <taxon>Basidiomycota</taxon>
        <taxon>Agaricomycotina</taxon>
        <taxon>Dacrymycetes</taxon>
        <taxon>Dacrymycetales</taxon>
        <taxon>Dacrymycetaceae</taxon>
        <taxon>Calocera</taxon>
    </lineage>
</organism>
<evidence type="ECO:0000256" key="1">
    <source>
        <dbReference type="SAM" id="MobiDB-lite"/>
    </source>
</evidence>
<name>A0A165H743_9BASI</name>
<gene>
    <name evidence="2" type="ORF">CALCODRAFT_481875</name>
</gene>
<dbReference type="InParanoid" id="A0A165H743"/>
<feature type="region of interest" description="Disordered" evidence="1">
    <location>
        <begin position="36"/>
        <end position="62"/>
    </location>
</feature>
<evidence type="ECO:0000313" key="3">
    <source>
        <dbReference type="Proteomes" id="UP000076842"/>
    </source>
</evidence>
<reference evidence="2 3" key="1">
    <citation type="journal article" date="2016" name="Mol. Biol. Evol.">
        <title>Comparative Genomics of Early-Diverging Mushroom-Forming Fungi Provides Insights into the Origins of Lignocellulose Decay Capabilities.</title>
        <authorList>
            <person name="Nagy L.G."/>
            <person name="Riley R."/>
            <person name="Tritt A."/>
            <person name="Adam C."/>
            <person name="Daum C."/>
            <person name="Floudas D."/>
            <person name="Sun H."/>
            <person name="Yadav J.S."/>
            <person name="Pangilinan J."/>
            <person name="Larsson K.H."/>
            <person name="Matsuura K."/>
            <person name="Barry K."/>
            <person name="Labutti K."/>
            <person name="Kuo R."/>
            <person name="Ohm R.A."/>
            <person name="Bhattacharya S.S."/>
            <person name="Shirouzu T."/>
            <person name="Yoshinaga Y."/>
            <person name="Martin F.M."/>
            <person name="Grigoriev I.V."/>
            <person name="Hibbett D.S."/>
        </authorList>
    </citation>
    <scope>NUCLEOTIDE SEQUENCE [LARGE SCALE GENOMIC DNA]</scope>
    <source>
        <strain evidence="2 3">HHB12733</strain>
    </source>
</reference>
<evidence type="ECO:0000313" key="2">
    <source>
        <dbReference type="EMBL" id="KZT58939.1"/>
    </source>
</evidence>